<feature type="compositionally biased region" description="Polar residues" evidence="3">
    <location>
        <begin position="1"/>
        <end position="11"/>
    </location>
</feature>
<sequence length="522" mass="56727">MPSTTLSTSVSADRRSRRGQTALWPDLDESQGGGAGQAGAQPRSEHGEGRGARSVGGGEAAAGQAPPPGDHGLGNTRGQRFRSTRDQRKRQRDSGAERRRVAARADARRERGTAREVARSVTRLDRVRQCGRPFPHGVAIRQAPSGSCSVAGVSTCGSVWVCPVCAHRIAVQRAMDLGRGIARWVAAGNSVILATFTVSHQRSDALADVWGALQTAQRRVVSGRAWQSDQAEYRIRGYHRTTECTLTWENGWHPHYHVLYFIDGAAPSASRLAGLKSRLFERWTAGLRRDGFDAGWEHGVDIRAMRIDNVAALDGDIERAMRENPSLAEYLTKSGARSAAQLTDGRRLALEALAHTGKGSQGGYTPFGLLGAIGELQSAADADATLGIESSEVLRQSLAWTVARWREWEKFSSGRRQVTMSRSDPRTGRVGLSRLLKLEVADVEDDALAESEPEQAVVVAVVTARDVRTLARRGVTTEHLAASVEQDGLDQVVQQCMSLGVELRLDEASIGLWEYEESLLRT</sequence>
<feature type="region of interest" description="Disordered" evidence="3">
    <location>
        <begin position="1"/>
        <end position="117"/>
    </location>
</feature>
<dbReference type="HOGENOM" id="CLU_521541_0_0_11"/>
<evidence type="ECO:0000313" key="4">
    <source>
        <dbReference type="EMBL" id="AFA75022.1"/>
    </source>
</evidence>
<dbReference type="GO" id="GO:0003677">
    <property type="term" value="F:DNA binding"/>
    <property type="evidence" value="ECO:0007669"/>
    <property type="project" value="InterPro"/>
</dbReference>
<name>H6MS09_GORPV</name>
<proteinExistence type="inferred from homology"/>
<feature type="compositionally biased region" description="Basic and acidic residues" evidence="3">
    <location>
        <begin position="92"/>
        <end position="117"/>
    </location>
</feature>
<evidence type="ECO:0000256" key="3">
    <source>
        <dbReference type="SAM" id="MobiDB-lite"/>
    </source>
</evidence>
<evidence type="ECO:0000256" key="2">
    <source>
        <dbReference type="ARBA" id="ARBA00022705"/>
    </source>
</evidence>
<comment type="similarity">
    <text evidence="1">Belongs to the Gram-positive plasmids replication protein type 1 family.</text>
</comment>
<dbReference type="eggNOG" id="ENOG5032TNH">
    <property type="taxonomic scope" value="Bacteria"/>
</dbReference>
<keyword evidence="5" id="KW-1185">Reference proteome</keyword>
<evidence type="ECO:0000313" key="5">
    <source>
        <dbReference type="Proteomes" id="UP000009154"/>
    </source>
</evidence>
<dbReference type="KEGG" id="gpo:GPOL_c40150"/>
<evidence type="ECO:0000256" key="1">
    <source>
        <dbReference type="ARBA" id="ARBA00008909"/>
    </source>
</evidence>
<dbReference type="Pfam" id="PF01446">
    <property type="entry name" value="Rep_1"/>
    <property type="match status" value="1"/>
</dbReference>
<dbReference type="GO" id="GO:0006260">
    <property type="term" value="P:DNA replication"/>
    <property type="evidence" value="ECO:0007669"/>
    <property type="project" value="UniProtKB-KW"/>
</dbReference>
<feature type="compositionally biased region" description="Basic residues" evidence="3">
    <location>
        <begin position="79"/>
        <end position="91"/>
    </location>
</feature>
<dbReference type="InterPro" id="IPR000989">
    <property type="entry name" value="Rep"/>
</dbReference>
<keyword evidence="2" id="KW-0235">DNA replication</keyword>
<reference evidence="4 5" key="1">
    <citation type="journal article" date="2012" name="Appl. Environ. Microbiol.">
        <title>Involvement of two latex-clearing proteins during rubber degradation and insights into the subsequent degradation pathway revealed by the genome sequence of Gordonia polyisoprenivorans strain VH2.</title>
        <authorList>
            <person name="Hiessl S."/>
            <person name="Schuldes J."/>
            <person name="Thurmer A."/>
            <person name="Halbsguth T."/>
            <person name="Broker D."/>
            <person name="Angelov A."/>
            <person name="Liebl W."/>
            <person name="Daniel R."/>
            <person name="Steinbuchel A."/>
        </authorList>
    </citation>
    <scope>NUCLEOTIDE SEQUENCE [LARGE SCALE GENOMIC DNA]</scope>
    <source>
        <strain evidence="5">DSM 44266 / VH2</strain>
    </source>
</reference>
<gene>
    <name evidence="4" type="ordered locus">GPOL_c40150</name>
</gene>
<dbReference type="Proteomes" id="UP000009154">
    <property type="component" value="Chromosome"/>
</dbReference>
<dbReference type="AlphaFoldDB" id="H6MS09"/>
<protein>
    <submittedName>
        <fullName evidence="4">Uncharacterized protein</fullName>
    </submittedName>
</protein>
<organism evidence="4 5">
    <name type="scientific">Gordonia polyisoprenivorans (strain DSM 44266 / VH2)</name>
    <dbReference type="NCBI Taxonomy" id="1112204"/>
    <lineage>
        <taxon>Bacteria</taxon>
        <taxon>Bacillati</taxon>
        <taxon>Actinomycetota</taxon>
        <taxon>Actinomycetes</taxon>
        <taxon>Mycobacteriales</taxon>
        <taxon>Gordoniaceae</taxon>
        <taxon>Gordonia</taxon>
    </lineage>
</organism>
<accession>H6MS09</accession>
<dbReference type="EMBL" id="CP003119">
    <property type="protein sequence ID" value="AFA75022.1"/>
    <property type="molecule type" value="Genomic_DNA"/>
</dbReference>